<sequence>MGEDNGLVCSPEAVLASAAK</sequence>
<gene>
    <name evidence="1" type="ORF">NOO_LOCUS13630</name>
</gene>
<accession>A0A182EZM0</accession>
<reference evidence="1 2" key="2">
    <citation type="submission" date="2018-08" db="EMBL/GenBank/DDBJ databases">
        <authorList>
            <person name="Laetsch R D."/>
            <person name="Stevens L."/>
            <person name="Kumar S."/>
            <person name="Blaxter L. M."/>
        </authorList>
    </citation>
    <scope>NUCLEOTIDE SEQUENCE [LARGE SCALE GENOMIC DNA]</scope>
</reference>
<dbReference type="Proteomes" id="UP000271087">
    <property type="component" value="Unassembled WGS sequence"/>
</dbReference>
<dbReference type="EMBL" id="UYRW01016995">
    <property type="protein sequence ID" value="VDN03863.1"/>
    <property type="molecule type" value="Genomic_DNA"/>
</dbReference>
<dbReference type="AlphaFoldDB" id="A0A182EZM0"/>
<name>A0A182EZM0_ONCOC</name>
<organism evidence="3">
    <name type="scientific">Onchocerca ochengi</name>
    <name type="common">Filarial nematode worm</name>
    <dbReference type="NCBI Taxonomy" id="42157"/>
    <lineage>
        <taxon>Eukaryota</taxon>
        <taxon>Metazoa</taxon>
        <taxon>Ecdysozoa</taxon>
        <taxon>Nematoda</taxon>
        <taxon>Chromadorea</taxon>
        <taxon>Rhabditida</taxon>
        <taxon>Spirurina</taxon>
        <taxon>Spiruromorpha</taxon>
        <taxon>Filarioidea</taxon>
        <taxon>Onchocercidae</taxon>
        <taxon>Onchocerca</taxon>
    </lineage>
</organism>
<reference evidence="3" key="1">
    <citation type="submission" date="2016-06" db="UniProtKB">
        <authorList>
            <consortium name="WormBaseParasite"/>
        </authorList>
    </citation>
    <scope>IDENTIFICATION</scope>
</reference>
<protein>
    <submittedName>
        <fullName evidence="3">Polyprotein</fullName>
    </submittedName>
</protein>
<dbReference type="WBParaSite" id="nOo.2.0.1.t13630-RA">
    <property type="protein sequence ID" value="nOo.2.0.1.t13630-RA"/>
    <property type="gene ID" value="nOo.2.0.1.g13630"/>
</dbReference>
<evidence type="ECO:0000313" key="1">
    <source>
        <dbReference type="EMBL" id="VDN03863.1"/>
    </source>
</evidence>
<evidence type="ECO:0000313" key="2">
    <source>
        <dbReference type="Proteomes" id="UP000271087"/>
    </source>
</evidence>
<keyword evidence="2" id="KW-1185">Reference proteome</keyword>
<evidence type="ECO:0000313" key="3">
    <source>
        <dbReference type="WBParaSite" id="nOo.2.0.1.t13630-RA"/>
    </source>
</evidence>
<proteinExistence type="predicted"/>